<dbReference type="Proteomes" id="UP001583177">
    <property type="component" value="Unassembled WGS sequence"/>
</dbReference>
<keyword evidence="3" id="KW-1185">Reference proteome</keyword>
<comment type="caution">
    <text evidence="2">The sequence shown here is derived from an EMBL/GenBank/DDBJ whole genome shotgun (WGS) entry which is preliminary data.</text>
</comment>
<protein>
    <submittedName>
        <fullName evidence="2">Uncharacterized protein</fullName>
    </submittedName>
</protein>
<dbReference type="EMBL" id="JAWRVE010000125">
    <property type="protein sequence ID" value="KAL1855899.1"/>
    <property type="molecule type" value="Genomic_DNA"/>
</dbReference>
<keyword evidence="1" id="KW-0732">Signal</keyword>
<accession>A0ABR3W8T1</accession>
<proteinExistence type="predicted"/>
<sequence>MKLTTILGSLCILGAAQAQSVLLQCAVQGDGDYNLPKTGEFTSSACSSAGGSLGSTPGGGRAGGISCCTTPTSGKDTFYSTCRTFGGGVYVPVPQPC</sequence>
<name>A0ABR3W8T1_9PEZI</name>
<evidence type="ECO:0000313" key="3">
    <source>
        <dbReference type="Proteomes" id="UP001583177"/>
    </source>
</evidence>
<gene>
    <name evidence="2" type="ORF">Daus18300_010877</name>
</gene>
<evidence type="ECO:0000313" key="2">
    <source>
        <dbReference type="EMBL" id="KAL1855899.1"/>
    </source>
</evidence>
<feature type="chain" id="PRO_5047011768" evidence="1">
    <location>
        <begin position="19"/>
        <end position="97"/>
    </location>
</feature>
<reference evidence="2 3" key="1">
    <citation type="journal article" date="2024" name="IMA Fungus">
        <title>IMA Genome - F19 : A genome assembly and annotation guide to empower mycologists, including annotated draft genome sequences of Ceratocystis pirilliformis, Diaporthe australafricana, Fusarium ophioides, Paecilomyces lecythidis, and Sporothrix stenoceras.</title>
        <authorList>
            <person name="Aylward J."/>
            <person name="Wilson A.M."/>
            <person name="Visagie C.M."/>
            <person name="Spraker J."/>
            <person name="Barnes I."/>
            <person name="Buitendag C."/>
            <person name="Ceriani C."/>
            <person name="Del Mar Angel L."/>
            <person name="du Plessis D."/>
            <person name="Fuchs T."/>
            <person name="Gasser K."/>
            <person name="Kramer D."/>
            <person name="Li W."/>
            <person name="Munsamy K."/>
            <person name="Piso A."/>
            <person name="Price J.L."/>
            <person name="Sonnekus B."/>
            <person name="Thomas C."/>
            <person name="van der Nest A."/>
            <person name="van Dijk A."/>
            <person name="van Heerden A."/>
            <person name="van Vuuren N."/>
            <person name="Yilmaz N."/>
            <person name="Duong T.A."/>
            <person name="van der Merwe N.A."/>
            <person name="Wingfield M.J."/>
            <person name="Wingfield B.D."/>
        </authorList>
    </citation>
    <scope>NUCLEOTIDE SEQUENCE [LARGE SCALE GENOMIC DNA]</scope>
    <source>
        <strain evidence="2 3">CMW 18300</strain>
    </source>
</reference>
<organism evidence="2 3">
    <name type="scientific">Diaporthe australafricana</name>
    <dbReference type="NCBI Taxonomy" id="127596"/>
    <lineage>
        <taxon>Eukaryota</taxon>
        <taxon>Fungi</taxon>
        <taxon>Dikarya</taxon>
        <taxon>Ascomycota</taxon>
        <taxon>Pezizomycotina</taxon>
        <taxon>Sordariomycetes</taxon>
        <taxon>Sordariomycetidae</taxon>
        <taxon>Diaporthales</taxon>
        <taxon>Diaporthaceae</taxon>
        <taxon>Diaporthe</taxon>
    </lineage>
</organism>
<feature type="signal peptide" evidence="1">
    <location>
        <begin position="1"/>
        <end position="18"/>
    </location>
</feature>
<evidence type="ECO:0000256" key="1">
    <source>
        <dbReference type="SAM" id="SignalP"/>
    </source>
</evidence>